<feature type="compositionally biased region" description="Low complexity" evidence="1">
    <location>
        <begin position="616"/>
        <end position="632"/>
    </location>
</feature>
<feature type="region of interest" description="Disordered" evidence="1">
    <location>
        <begin position="1"/>
        <end position="22"/>
    </location>
</feature>
<dbReference type="Proteomes" id="UP000515152">
    <property type="component" value="Unplaced"/>
</dbReference>
<accession>A0A8M1KFX3</accession>
<dbReference type="GO" id="GO:0043066">
    <property type="term" value="P:negative regulation of apoptotic process"/>
    <property type="evidence" value="ECO:0007669"/>
    <property type="project" value="TreeGrafter"/>
</dbReference>
<evidence type="ECO:0000256" key="1">
    <source>
        <dbReference type="SAM" id="MobiDB-lite"/>
    </source>
</evidence>
<dbReference type="OrthoDB" id="8961796at2759"/>
<dbReference type="RefSeq" id="XP_042560749.1">
    <property type="nucleotide sequence ID" value="XM_042704815.1"/>
</dbReference>
<name>A0A8M1KFX3_CLUHA</name>
<organism evidence="2 3">
    <name type="scientific">Clupea harengus</name>
    <name type="common">Atlantic herring</name>
    <dbReference type="NCBI Taxonomy" id="7950"/>
    <lineage>
        <taxon>Eukaryota</taxon>
        <taxon>Metazoa</taxon>
        <taxon>Chordata</taxon>
        <taxon>Craniata</taxon>
        <taxon>Vertebrata</taxon>
        <taxon>Euteleostomi</taxon>
        <taxon>Actinopterygii</taxon>
        <taxon>Neopterygii</taxon>
        <taxon>Teleostei</taxon>
        <taxon>Clupei</taxon>
        <taxon>Clupeiformes</taxon>
        <taxon>Clupeoidei</taxon>
        <taxon>Clupeidae</taxon>
        <taxon>Clupea</taxon>
    </lineage>
</organism>
<feature type="region of interest" description="Disordered" evidence="1">
    <location>
        <begin position="47"/>
        <end position="70"/>
    </location>
</feature>
<feature type="compositionally biased region" description="Polar residues" evidence="1">
    <location>
        <begin position="53"/>
        <end position="70"/>
    </location>
</feature>
<sequence length="632" mass="65768">MAHPAIVPRRGNVCNPSSGTTSALSTVTCSTLSNNPLPADEYHSVIQPHPLPVSSTPGSQQPPHSLNIHPQSTVQPQILPSSGAQMMKKKSGFQITSVTPAQISVSTNNSITEDTESCDDLDESHTEDLSSSEILDVSLSRTNDKGAPERSSSEETLNNFHEAETPGAVSPNQPPLHHSLTQTHPQGTLMNGTVHHHHHHQDAHYHHHYQHIHANAASSASIISAQSGFPAVAAVSTAVTSSSGALPSVAQKMPSNVGGILENASASATGVMGQRSAASASVTGAIAGAFSAVSGAPICNVSSNNVNHVSTLSSACVPVVGGISASTSTSNVVFSTGLMNSSSNQNVNLIQQQHQHCGMTGAGAHGVLGRSNSGLTGVSGAVQPVTTGTPVPVSHTQQQQQPAPAATSSRFRVVKLDSNSEPFKKGRWTCTEYYDKETTSSTFASASAASMVPLENPINHSVETVRQFVSENATVAGSERDDVSLSSSSVSSSVSTLSHYSESVGSGEVGGHSVLHQTFQQQQQQQQQQPQDYTSVAPLCVQGSVPHHLKNSMAPSPPVSMQPQQQQQQTATHLGTLSTSMGPSSAVSQQHQLSYVQTPPLAQYVPGVSQQHTGYSSAQQSAPPVQVAQAHA</sequence>
<dbReference type="PANTHER" id="PTHR46745">
    <property type="entry name" value="TSC22 DOMAIN FAMILY PROTEIN 1"/>
    <property type="match status" value="1"/>
</dbReference>
<feature type="compositionally biased region" description="Acidic residues" evidence="1">
    <location>
        <begin position="113"/>
        <end position="122"/>
    </location>
</feature>
<feature type="compositionally biased region" description="Polar residues" evidence="1">
    <location>
        <begin position="179"/>
        <end position="191"/>
    </location>
</feature>
<feature type="region of interest" description="Disordered" evidence="1">
    <location>
        <begin position="612"/>
        <end position="632"/>
    </location>
</feature>
<feature type="region of interest" description="Disordered" evidence="1">
    <location>
        <begin position="106"/>
        <end position="191"/>
    </location>
</feature>
<dbReference type="GO" id="GO:0005634">
    <property type="term" value="C:nucleus"/>
    <property type="evidence" value="ECO:0007669"/>
    <property type="project" value="TreeGrafter"/>
</dbReference>
<keyword evidence="2" id="KW-1185">Reference proteome</keyword>
<feature type="region of interest" description="Disordered" evidence="1">
    <location>
        <begin position="387"/>
        <end position="409"/>
    </location>
</feature>
<feature type="compositionally biased region" description="Basic and acidic residues" evidence="1">
    <location>
        <begin position="142"/>
        <end position="153"/>
    </location>
</feature>
<proteinExistence type="predicted"/>
<dbReference type="KEGG" id="char:122130179"/>
<dbReference type="GeneID" id="122130179"/>
<gene>
    <name evidence="3" type="primary">LOC122130179</name>
</gene>
<evidence type="ECO:0000313" key="2">
    <source>
        <dbReference type="Proteomes" id="UP000515152"/>
    </source>
</evidence>
<feature type="non-terminal residue" evidence="3">
    <location>
        <position position="632"/>
    </location>
</feature>
<feature type="compositionally biased region" description="Polar residues" evidence="1">
    <location>
        <begin position="570"/>
        <end position="591"/>
    </location>
</feature>
<reference evidence="3" key="1">
    <citation type="submission" date="2025-08" db="UniProtKB">
        <authorList>
            <consortium name="RefSeq"/>
        </authorList>
    </citation>
    <scope>IDENTIFICATION</scope>
</reference>
<dbReference type="AlphaFoldDB" id="A0A8M1KFX3"/>
<feature type="region of interest" description="Disordered" evidence="1">
    <location>
        <begin position="546"/>
        <end position="591"/>
    </location>
</feature>
<evidence type="ECO:0000313" key="3">
    <source>
        <dbReference type="RefSeq" id="XP_042560749.1"/>
    </source>
</evidence>
<dbReference type="GO" id="GO:0005829">
    <property type="term" value="C:cytosol"/>
    <property type="evidence" value="ECO:0007669"/>
    <property type="project" value="TreeGrafter"/>
</dbReference>
<protein>
    <submittedName>
        <fullName evidence="3">TSC22 domain family protein 1-like</fullName>
    </submittedName>
</protein>
<dbReference type="GO" id="GO:0008284">
    <property type="term" value="P:positive regulation of cell population proliferation"/>
    <property type="evidence" value="ECO:0007669"/>
    <property type="project" value="TreeGrafter"/>
</dbReference>
<dbReference type="PANTHER" id="PTHR46745:SF1">
    <property type="entry name" value="TSC22 DOMAIN FAMILY PROTEIN 1"/>
    <property type="match status" value="1"/>
</dbReference>